<dbReference type="AlphaFoldDB" id="A0AA88VPY5"/>
<dbReference type="GO" id="GO:0005634">
    <property type="term" value="C:nucleus"/>
    <property type="evidence" value="ECO:0007669"/>
    <property type="project" value="TreeGrafter"/>
</dbReference>
<protein>
    <recommendedName>
        <fullName evidence="3">PRMT5 oligomerisation domain-containing protein</fullName>
    </recommendedName>
</protein>
<evidence type="ECO:0000256" key="1">
    <source>
        <dbReference type="ARBA" id="ARBA00022691"/>
    </source>
</evidence>
<dbReference type="PANTHER" id="PTHR10738:SF0">
    <property type="entry name" value="PROTEIN ARGININE N-METHYLTRANSFERASE 5"/>
    <property type="match status" value="1"/>
</dbReference>
<dbReference type="PANTHER" id="PTHR10738">
    <property type="entry name" value="PROTEIN ARGININE N-METHYLTRANSFERASE 5"/>
    <property type="match status" value="1"/>
</dbReference>
<keyword evidence="5" id="KW-1185">Reference proteome</keyword>
<keyword evidence="1" id="KW-0949">S-adenosyl-L-methionine</keyword>
<dbReference type="GO" id="GO:0016274">
    <property type="term" value="F:protein-arginine N-methyltransferase activity"/>
    <property type="evidence" value="ECO:0007669"/>
    <property type="project" value="InterPro"/>
</dbReference>
<feature type="domain" description="PRMT5 oligomerisation" evidence="3">
    <location>
        <begin position="60"/>
        <end position="193"/>
    </location>
</feature>
<reference evidence="4" key="1">
    <citation type="submission" date="2022-12" db="EMBL/GenBank/DDBJ databases">
        <title>Draft genome assemblies for two species of Escallonia (Escalloniales).</title>
        <authorList>
            <person name="Chanderbali A."/>
            <person name="Dervinis C."/>
            <person name="Anghel I."/>
            <person name="Soltis D."/>
            <person name="Soltis P."/>
            <person name="Zapata F."/>
        </authorList>
    </citation>
    <scope>NUCLEOTIDE SEQUENCE</scope>
    <source>
        <strain evidence="4">UCBG64.0493</strain>
        <tissue evidence="4">Leaf</tissue>
    </source>
</reference>
<gene>
    <name evidence="4" type="ORF">RJ639_011742</name>
</gene>
<evidence type="ECO:0000256" key="2">
    <source>
        <dbReference type="SAM" id="MobiDB-lite"/>
    </source>
</evidence>
<sequence length="299" mass="33297">MDFKHNAFSEDAATPGLITSVAALPVVAPTEALDGELLQGVVADHGVHAFDAKLADLGIIKSHKDLAHFETAYVVKLHSVARLAPSQPVFTFTHPNYSIKKSNQRYKKFQFEVPNDTGSALVHGYFDATLYKDVHLGIEPSTATPNMFSWYMLPSSQVHGVRFPVFIPLRTPVCIRPGSPLEAHLWRFCGSTKYPFFGKPDPTIAEERLARAEKILDTARILKSQRLLQTYMAVVNRVLAIENDLEEQKNVDTKPFRASSYKGYGNHNSENVKGSNTQPQSRQELESDVESKVMVRSIG</sequence>
<evidence type="ECO:0000313" key="4">
    <source>
        <dbReference type="EMBL" id="KAK3011209.1"/>
    </source>
</evidence>
<feature type="compositionally biased region" description="Basic and acidic residues" evidence="2">
    <location>
        <begin position="283"/>
        <end position="293"/>
    </location>
</feature>
<dbReference type="InterPro" id="IPR029063">
    <property type="entry name" value="SAM-dependent_MTases_sf"/>
</dbReference>
<organism evidence="4 5">
    <name type="scientific">Escallonia herrerae</name>
    <dbReference type="NCBI Taxonomy" id="1293975"/>
    <lineage>
        <taxon>Eukaryota</taxon>
        <taxon>Viridiplantae</taxon>
        <taxon>Streptophyta</taxon>
        <taxon>Embryophyta</taxon>
        <taxon>Tracheophyta</taxon>
        <taxon>Spermatophyta</taxon>
        <taxon>Magnoliopsida</taxon>
        <taxon>eudicotyledons</taxon>
        <taxon>Gunneridae</taxon>
        <taxon>Pentapetalae</taxon>
        <taxon>asterids</taxon>
        <taxon>campanulids</taxon>
        <taxon>Escalloniales</taxon>
        <taxon>Escalloniaceae</taxon>
        <taxon>Escallonia</taxon>
    </lineage>
</organism>
<evidence type="ECO:0000313" key="5">
    <source>
        <dbReference type="Proteomes" id="UP001188597"/>
    </source>
</evidence>
<comment type="caution">
    <text evidence="4">The sequence shown here is derived from an EMBL/GenBank/DDBJ whole genome shotgun (WGS) entry which is preliminary data.</text>
</comment>
<accession>A0AA88VPY5</accession>
<dbReference type="GO" id="GO:0005829">
    <property type="term" value="C:cytosol"/>
    <property type="evidence" value="ECO:0007669"/>
    <property type="project" value="TreeGrafter"/>
</dbReference>
<feature type="compositionally biased region" description="Polar residues" evidence="2">
    <location>
        <begin position="266"/>
        <end position="282"/>
    </location>
</feature>
<dbReference type="GO" id="GO:0006355">
    <property type="term" value="P:regulation of DNA-templated transcription"/>
    <property type="evidence" value="ECO:0007669"/>
    <property type="project" value="TreeGrafter"/>
</dbReference>
<dbReference type="Proteomes" id="UP001188597">
    <property type="component" value="Unassembled WGS sequence"/>
</dbReference>
<dbReference type="Gene3D" id="2.70.160.11">
    <property type="entry name" value="Hnrnp arginine n-methyltransferase1"/>
    <property type="match status" value="1"/>
</dbReference>
<proteinExistence type="predicted"/>
<dbReference type="InterPro" id="IPR025799">
    <property type="entry name" value="Arg_MeTrfase"/>
</dbReference>
<dbReference type="SUPFAM" id="SSF53335">
    <property type="entry name" value="S-adenosyl-L-methionine-dependent methyltransferases"/>
    <property type="match status" value="1"/>
</dbReference>
<dbReference type="EMBL" id="JAVXUP010001471">
    <property type="protein sequence ID" value="KAK3011209.1"/>
    <property type="molecule type" value="Genomic_DNA"/>
</dbReference>
<dbReference type="Pfam" id="PF17286">
    <property type="entry name" value="PRMT5_C"/>
    <property type="match status" value="1"/>
</dbReference>
<name>A0AA88VPY5_9ASTE</name>
<dbReference type="InterPro" id="IPR035248">
    <property type="entry name" value="PRMT5_C"/>
</dbReference>
<feature type="region of interest" description="Disordered" evidence="2">
    <location>
        <begin position="256"/>
        <end position="299"/>
    </location>
</feature>
<evidence type="ECO:0000259" key="3">
    <source>
        <dbReference type="Pfam" id="PF17286"/>
    </source>
</evidence>